<accession>A0A6C0KA55</accession>
<organism evidence="1">
    <name type="scientific">viral metagenome</name>
    <dbReference type="NCBI Taxonomy" id="1070528"/>
    <lineage>
        <taxon>unclassified sequences</taxon>
        <taxon>metagenomes</taxon>
        <taxon>organismal metagenomes</taxon>
    </lineage>
</organism>
<reference evidence="1" key="1">
    <citation type="journal article" date="2020" name="Nature">
        <title>Giant virus diversity and host interactions through global metagenomics.</title>
        <authorList>
            <person name="Schulz F."/>
            <person name="Roux S."/>
            <person name="Paez-Espino D."/>
            <person name="Jungbluth S."/>
            <person name="Walsh D.A."/>
            <person name="Denef V.J."/>
            <person name="McMahon K.D."/>
            <person name="Konstantinidis K.T."/>
            <person name="Eloe-Fadrosh E.A."/>
            <person name="Kyrpides N.C."/>
            <person name="Woyke T."/>
        </authorList>
    </citation>
    <scope>NUCLEOTIDE SEQUENCE</scope>
    <source>
        <strain evidence="1">GVMAG-S-1102244-55</strain>
    </source>
</reference>
<protein>
    <submittedName>
        <fullName evidence="1">Uncharacterized protein</fullName>
    </submittedName>
</protein>
<sequence length="131" mass="15678">MNDLQKQLILKQIACEIKKNRNNLHGNLRDLRVFQKDNKFLRQVYGDYKDYHNFIINQKKDQEIQILRLLHYLEKNMIDSNLTERMLEEAKHEQSILLEKLYDVRNDLEDVVNEADGAVTTMEEDINSDLE</sequence>
<dbReference type="EMBL" id="MN740847">
    <property type="protein sequence ID" value="QHU14932.1"/>
    <property type="molecule type" value="Genomic_DNA"/>
</dbReference>
<evidence type="ECO:0000313" key="1">
    <source>
        <dbReference type="EMBL" id="QHU14932.1"/>
    </source>
</evidence>
<proteinExistence type="predicted"/>
<dbReference type="AlphaFoldDB" id="A0A6C0KA55"/>
<name>A0A6C0KA55_9ZZZZ</name>